<dbReference type="PROSITE" id="PS01091">
    <property type="entry name" value="TATD_3"/>
    <property type="match status" value="1"/>
</dbReference>
<dbReference type="InterPro" id="IPR018228">
    <property type="entry name" value="DNase_TatD-rel_CS"/>
</dbReference>
<evidence type="ECO:0000313" key="6">
    <source>
        <dbReference type="EMBL" id="CAJ0878882.1"/>
    </source>
</evidence>
<proteinExistence type="inferred from homology"/>
<protein>
    <submittedName>
        <fullName evidence="5">Metal-dependent hydrolase YjjV</fullName>
        <ecNumber evidence="5">3.1.-.-</ecNumber>
    </submittedName>
</protein>
<dbReference type="Proteomes" id="UP001190002">
    <property type="component" value="Unassembled WGS sequence"/>
</dbReference>
<name>A0AAD2AQ93_9RALS</name>
<feature type="binding site" evidence="4">
    <location>
        <position position="6"/>
    </location>
    <ligand>
        <name>a divalent metal cation</name>
        <dbReference type="ChEBI" id="CHEBI:60240"/>
        <label>1</label>
    </ligand>
</feature>
<dbReference type="InterPro" id="IPR032466">
    <property type="entry name" value="Metal_Hydrolase"/>
</dbReference>
<dbReference type="PANTHER" id="PTHR46124">
    <property type="entry name" value="D-AMINOACYL-TRNA DEACYLASE"/>
    <property type="match status" value="1"/>
</dbReference>
<feature type="binding site" evidence="4">
    <location>
        <position position="8"/>
    </location>
    <ligand>
        <name>a divalent metal cation</name>
        <dbReference type="ChEBI" id="CHEBI:60240"/>
        <label>1</label>
    </ligand>
</feature>
<keyword evidence="3 5" id="KW-0378">Hydrolase</keyword>
<evidence type="ECO:0000313" key="8">
    <source>
        <dbReference type="Proteomes" id="UP001190452"/>
    </source>
</evidence>
<gene>
    <name evidence="5" type="primary">yjjV</name>
    <name evidence="6" type="ORF">R77569_03028</name>
    <name evidence="5" type="ORF">R77591_01811</name>
</gene>
<keyword evidence="8" id="KW-1185">Reference proteome</keyword>
<sequence length="270" mass="29450">MWIDTHCHLDARDFDADRDGVVAQARAAGVGHIVVPAVARWNFDTVRALAHRHGGCSYALGIHPIHAAQASDDDLAELRRQVAASMDDPRFVAIGEIGLDFFIPDPDVERQNAVLRAQLRIAREFDLPVLMHVRKSQDQVGSAAIKAGVRGIAHAFNGSPEQARRFVDAGFKLGFGGVFTFSRANRVRRLANEMPIESIVLETDAPDLVPSWLSDDQFGEQGGVRNVPAEVARIAEAMAQLRGISIDALAEQARRNSIEAIPRLATLLQA</sequence>
<dbReference type="GO" id="GO:0016788">
    <property type="term" value="F:hydrolase activity, acting on ester bonds"/>
    <property type="evidence" value="ECO:0007669"/>
    <property type="project" value="InterPro"/>
</dbReference>
<evidence type="ECO:0000256" key="3">
    <source>
        <dbReference type="ARBA" id="ARBA00022801"/>
    </source>
</evidence>
<dbReference type="PANTHER" id="PTHR46124:SF2">
    <property type="entry name" value="D-AMINOACYL-TRNA DEACYLASE"/>
    <property type="match status" value="1"/>
</dbReference>
<evidence type="ECO:0000256" key="1">
    <source>
        <dbReference type="ARBA" id="ARBA00009275"/>
    </source>
</evidence>
<reference evidence="5 8" key="1">
    <citation type="submission" date="2023-07" db="EMBL/GenBank/DDBJ databases">
        <authorList>
            <person name="Peeters C."/>
        </authorList>
    </citation>
    <scope>NUCLEOTIDE SEQUENCE</scope>
    <source>
        <strain evidence="6 8">R-77569</strain>
        <strain evidence="5">R-77591</strain>
    </source>
</reference>
<dbReference type="FunFam" id="3.20.20.140:FF:000005">
    <property type="entry name" value="TatD family hydrolase"/>
    <property type="match status" value="1"/>
</dbReference>
<dbReference type="Proteomes" id="UP001190452">
    <property type="component" value="Unassembled WGS sequence"/>
</dbReference>
<organism evidence="5 7">
    <name type="scientific">Ralstonia mannitolilytica</name>
    <dbReference type="NCBI Taxonomy" id="105219"/>
    <lineage>
        <taxon>Bacteria</taxon>
        <taxon>Pseudomonadati</taxon>
        <taxon>Pseudomonadota</taxon>
        <taxon>Betaproteobacteria</taxon>
        <taxon>Burkholderiales</taxon>
        <taxon>Burkholderiaceae</taxon>
        <taxon>Ralstonia</taxon>
    </lineage>
</organism>
<comment type="caution">
    <text evidence="5">The sequence shown here is derived from an EMBL/GenBank/DDBJ whole genome shotgun (WGS) entry which is preliminary data.</text>
</comment>
<evidence type="ECO:0000256" key="4">
    <source>
        <dbReference type="PIRSR" id="PIRSR005902-1"/>
    </source>
</evidence>
<dbReference type="EMBL" id="CATVXE010000006">
    <property type="protein sequence ID" value="CAJ0682377.1"/>
    <property type="molecule type" value="Genomic_DNA"/>
</dbReference>
<evidence type="ECO:0000256" key="2">
    <source>
        <dbReference type="ARBA" id="ARBA00022723"/>
    </source>
</evidence>
<feature type="binding site" evidence="4">
    <location>
        <position position="96"/>
    </location>
    <ligand>
        <name>a divalent metal cation</name>
        <dbReference type="ChEBI" id="CHEBI:60240"/>
        <label>1</label>
    </ligand>
</feature>
<accession>A0AAD2AQ93</accession>
<keyword evidence="2 4" id="KW-0479">Metal-binding</keyword>
<dbReference type="Pfam" id="PF01026">
    <property type="entry name" value="TatD_DNase"/>
    <property type="match status" value="1"/>
</dbReference>
<comment type="similarity">
    <text evidence="1">Belongs to the metallo-dependent hydrolases superfamily. TatD-type hydrolase family.</text>
</comment>
<evidence type="ECO:0000313" key="7">
    <source>
        <dbReference type="Proteomes" id="UP001190002"/>
    </source>
</evidence>
<feature type="binding site" evidence="4">
    <location>
        <position position="132"/>
    </location>
    <ligand>
        <name>a divalent metal cation</name>
        <dbReference type="ChEBI" id="CHEBI:60240"/>
        <label>2</label>
    </ligand>
</feature>
<dbReference type="EMBL" id="CAUDKV010000012">
    <property type="protein sequence ID" value="CAJ0878882.1"/>
    <property type="molecule type" value="Genomic_DNA"/>
</dbReference>
<dbReference type="RefSeq" id="WP_104566068.1">
    <property type="nucleotide sequence ID" value="NZ_CATVXE010000006.1"/>
</dbReference>
<dbReference type="GO" id="GO:0046872">
    <property type="term" value="F:metal ion binding"/>
    <property type="evidence" value="ECO:0007669"/>
    <property type="project" value="UniProtKB-KW"/>
</dbReference>
<dbReference type="CDD" id="cd01310">
    <property type="entry name" value="TatD_DNAse"/>
    <property type="match status" value="1"/>
</dbReference>
<dbReference type="SUPFAM" id="SSF51556">
    <property type="entry name" value="Metallo-dependent hydrolases"/>
    <property type="match status" value="1"/>
</dbReference>
<dbReference type="PIRSF" id="PIRSF005902">
    <property type="entry name" value="DNase_TatD"/>
    <property type="match status" value="1"/>
</dbReference>
<dbReference type="AlphaFoldDB" id="A0AAD2AQ93"/>
<dbReference type="InterPro" id="IPR001130">
    <property type="entry name" value="TatD-like"/>
</dbReference>
<dbReference type="EC" id="3.1.-.-" evidence="5"/>
<evidence type="ECO:0000313" key="5">
    <source>
        <dbReference type="EMBL" id="CAJ0682377.1"/>
    </source>
</evidence>
<feature type="binding site" evidence="4">
    <location>
        <position position="154"/>
    </location>
    <ligand>
        <name>a divalent metal cation</name>
        <dbReference type="ChEBI" id="CHEBI:60240"/>
        <label>2</label>
    </ligand>
</feature>
<dbReference type="Gene3D" id="3.20.20.140">
    <property type="entry name" value="Metal-dependent hydrolases"/>
    <property type="match status" value="1"/>
</dbReference>
<feature type="binding site" evidence="4">
    <location>
        <position position="204"/>
    </location>
    <ligand>
        <name>a divalent metal cation</name>
        <dbReference type="ChEBI" id="CHEBI:60240"/>
        <label>1</label>
    </ligand>
</feature>